<feature type="signal peptide" evidence="1">
    <location>
        <begin position="1"/>
        <end position="17"/>
    </location>
</feature>
<protein>
    <submittedName>
        <fullName evidence="2">Uu.00g126280.m01.CDS01</fullName>
    </submittedName>
</protein>
<dbReference type="InterPro" id="IPR029058">
    <property type="entry name" value="AB_hydrolase_fold"/>
</dbReference>
<reference evidence="2" key="1">
    <citation type="submission" date="2023-10" db="EMBL/GenBank/DDBJ databases">
        <authorList>
            <person name="Hackl T."/>
        </authorList>
    </citation>
    <scope>NUCLEOTIDE SEQUENCE</scope>
</reference>
<gene>
    <name evidence="2" type="ORF">KHLLAP_LOCUS5702</name>
</gene>
<evidence type="ECO:0000313" key="2">
    <source>
        <dbReference type="EMBL" id="CAJ2505234.1"/>
    </source>
</evidence>
<proteinExistence type="predicted"/>
<comment type="caution">
    <text evidence="2">The sequence shown here is derived from an EMBL/GenBank/DDBJ whole genome shotgun (WGS) entry which is preliminary data.</text>
</comment>
<feature type="chain" id="PRO_5042503995" evidence="1">
    <location>
        <begin position="18"/>
        <end position="214"/>
    </location>
</feature>
<keyword evidence="3" id="KW-1185">Reference proteome</keyword>
<dbReference type="Proteomes" id="UP001295740">
    <property type="component" value="Unassembled WGS sequence"/>
</dbReference>
<name>A0AAI8YHS1_9PEZI</name>
<dbReference type="AlphaFoldDB" id="A0AAI8YHS1"/>
<dbReference type="SUPFAM" id="SSF53474">
    <property type="entry name" value="alpha/beta-Hydrolases"/>
    <property type="match status" value="1"/>
</dbReference>
<keyword evidence="1" id="KW-0732">Signal</keyword>
<dbReference type="EMBL" id="CAUWAG010000007">
    <property type="protein sequence ID" value="CAJ2505234.1"/>
    <property type="molecule type" value="Genomic_DNA"/>
</dbReference>
<sequence length="214" mass="22718">MHASLVVPWLSLGLALGSPTDRTKLPACSAKYCPCLCPTGSTFKNLTSFGVIGAPALEVQQIMGKFLDIGYQGGLVPASTTGKEDVPGATRTFNFSAPAGGYYQITEELVKYKTDPDGSFIQVNQQSPDTPVVHIPGGGSYMGQWSNIIGQQTLIANETTVAWRNWRCETGETFPAASSHDNGIANASAVIAAAGKHTGIDIAPFTIFYEVRQD</sequence>
<accession>A0AAI8YHS1</accession>
<organism evidence="2 3">
    <name type="scientific">Anthostomella pinea</name>
    <dbReference type="NCBI Taxonomy" id="933095"/>
    <lineage>
        <taxon>Eukaryota</taxon>
        <taxon>Fungi</taxon>
        <taxon>Dikarya</taxon>
        <taxon>Ascomycota</taxon>
        <taxon>Pezizomycotina</taxon>
        <taxon>Sordariomycetes</taxon>
        <taxon>Xylariomycetidae</taxon>
        <taxon>Xylariales</taxon>
        <taxon>Xylariaceae</taxon>
        <taxon>Anthostomella</taxon>
    </lineage>
</organism>
<evidence type="ECO:0000256" key="1">
    <source>
        <dbReference type="SAM" id="SignalP"/>
    </source>
</evidence>
<evidence type="ECO:0000313" key="3">
    <source>
        <dbReference type="Proteomes" id="UP001295740"/>
    </source>
</evidence>